<evidence type="ECO:0000313" key="2">
    <source>
        <dbReference type="EMBL" id="REL32596.1"/>
    </source>
</evidence>
<comment type="caution">
    <text evidence="2">The sequence shown here is derived from an EMBL/GenBank/DDBJ whole genome shotgun (WGS) entry which is preliminary data.</text>
</comment>
<keyword evidence="1" id="KW-0472">Membrane</keyword>
<dbReference type="Pfam" id="PF05940">
    <property type="entry name" value="NnrS"/>
    <property type="match status" value="1"/>
</dbReference>
<feature type="transmembrane region" description="Helical" evidence="1">
    <location>
        <begin position="32"/>
        <end position="51"/>
    </location>
</feature>
<protein>
    <submittedName>
        <fullName evidence="2">NnrS family protein</fullName>
    </submittedName>
</protein>
<keyword evidence="1" id="KW-0812">Transmembrane</keyword>
<organism evidence="2 3">
    <name type="scientific">Thalassotalea euphylliae</name>
    <dbReference type="NCBI Taxonomy" id="1655234"/>
    <lineage>
        <taxon>Bacteria</taxon>
        <taxon>Pseudomonadati</taxon>
        <taxon>Pseudomonadota</taxon>
        <taxon>Gammaproteobacteria</taxon>
        <taxon>Alteromonadales</taxon>
        <taxon>Colwelliaceae</taxon>
        <taxon>Thalassotalea</taxon>
    </lineage>
</organism>
<accession>A0A3E0U6N6</accession>
<feature type="transmembrane region" description="Helical" evidence="1">
    <location>
        <begin position="162"/>
        <end position="185"/>
    </location>
</feature>
<dbReference type="AlphaFoldDB" id="A0A3E0U6N6"/>
<evidence type="ECO:0000313" key="3">
    <source>
        <dbReference type="Proteomes" id="UP000256899"/>
    </source>
</evidence>
<feature type="transmembrane region" description="Helical" evidence="1">
    <location>
        <begin position="71"/>
        <end position="95"/>
    </location>
</feature>
<reference evidence="3" key="1">
    <citation type="submission" date="2018-08" db="EMBL/GenBank/DDBJ databases">
        <title>Thalassotalea euphylliae genome.</title>
        <authorList>
            <person name="Summers S."/>
            <person name="Rice S.A."/>
            <person name="Freckelton M.L."/>
            <person name="Nedved B.T."/>
            <person name="Hadfield M.G."/>
        </authorList>
    </citation>
    <scope>NUCLEOTIDE SEQUENCE [LARGE SCALE GENOMIC DNA]</scope>
    <source>
        <strain evidence="3">H3</strain>
    </source>
</reference>
<feature type="transmembrane region" description="Helical" evidence="1">
    <location>
        <begin position="316"/>
        <end position="335"/>
    </location>
</feature>
<feature type="transmembrane region" description="Helical" evidence="1">
    <location>
        <begin position="107"/>
        <end position="125"/>
    </location>
</feature>
<evidence type="ECO:0000256" key="1">
    <source>
        <dbReference type="SAM" id="Phobius"/>
    </source>
</evidence>
<feature type="transmembrane region" description="Helical" evidence="1">
    <location>
        <begin position="131"/>
        <end position="150"/>
    </location>
</feature>
<feature type="transmembrane region" description="Helical" evidence="1">
    <location>
        <begin position="356"/>
        <end position="379"/>
    </location>
</feature>
<keyword evidence="1" id="KW-1133">Transmembrane helix</keyword>
<proteinExistence type="predicted"/>
<feature type="transmembrane region" description="Helical" evidence="1">
    <location>
        <begin position="191"/>
        <end position="213"/>
    </location>
</feature>
<name>A0A3E0U6N6_9GAMM</name>
<feature type="transmembrane region" description="Helical" evidence="1">
    <location>
        <begin position="385"/>
        <end position="403"/>
    </location>
</feature>
<dbReference type="Proteomes" id="UP000256899">
    <property type="component" value="Unassembled WGS sequence"/>
</dbReference>
<dbReference type="EMBL" id="QUOT01000001">
    <property type="protein sequence ID" value="REL32596.1"/>
    <property type="molecule type" value="Genomic_DNA"/>
</dbReference>
<dbReference type="InterPro" id="IPR010266">
    <property type="entry name" value="NnrS"/>
</dbReference>
<feature type="transmembrane region" description="Helical" evidence="1">
    <location>
        <begin position="234"/>
        <end position="253"/>
    </location>
</feature>
<sequence length="408" mass="44775">MISEPPVNAENNTSALSIFNDRHPLWQLSFRAFFLAASLFSVVAVALWVASLSDLSFESPITAKALYLPSLVWHAHEMIFGFAATVAIGFILTAVQTWTSSPSISGRPVMALLAIWVMVRALLWYNTITSLAFAIALQSLWWLAIIGYYVRIVLRAKNKRNYLFIPLLSALATVNLLVLGCGLAGKTDLALYFARSAVLIFTLVMAVVGGRVIPFFTVRGAGTEPKQPLPSLEMALLPVAIAGITIFILGQFISLPITPALFMLSAGILHLVRCARWSGMKTLDVPLLWSLHLAYLLMSLGLIALGLSYLTPMVQFSAALHLITIGAVGLMIIAMMSRVSLGHTGRALITKRHINLAFYLVAAAALVRFILPHLGYTLLSWQLSALLWGIAFSLFFFTYWPILTKPRQ</sequence>
<feature type="transmembrane region" description="Helical" evidence="1">
    <location>
        <begin position="287"/>
        <end position="310"/>
    </location>
</feature>
<keyword evidence="3" id="KW-1185">Reference proteome</keyword>
<gene>
    <name evidence="2" type="ORF">DXX94_03630</name>
</gene>
<feature type="transmembrane region" description="Helical" evidence="1">
    <location>
        <begin position="259"/>
        <end position="275"/>
    </location>
</feature>